<dbReference type="AlphaFoldDB" id="A0A6H5HBX5"/>
<proteinExistence type="predicted"/>
<dbReference type="Proteomes" id="UP000479000">
    <property type="component" value="Unassembled WGS sequence"/>
</dbReference>
<keyword evidence="3" id="KW-1185">Reference proteome</keyword>
<evidence type="ECO:0000313" key="3">
    <source>
        <dbReference type="Proteomes" id="UP000479000"/>
    </source>
</evidence>
<organism evidence="2 3">
    <name type="scientific">Nesidiocoris tenuis</name>
    <dbReference type="NCBI Taxonomy" id="355587"/>
    <lineage>
        <taxon>Eukaryota</taxon>
        <taxon>Metazoa</taxon>
        <taxon>Ecdysozoa</taxon>
        <taxon>Arthropoda</taxon>
        <taxon>Hexapoda</taxon>
        <taxon>Insecta</taxon>
        <taxon>Pterygota</taxon>
        <taxon>Neoptera</taxon>
        <taxon>Paraneoptera</taxon>
        <taxon>Hemiptera</taxon>
        <taxon>Heteroptera</taxon>
        <taxon>Panheteroptera</taxon>
        <taxon>Cimicomorpha</taxon>
        <taxon>Miridae</taxon>
        <taxon>Dicyphina</taxon>
        <taxon>Nesidiocoris</taxon>
    </lineage>
</organism>
<protein>
    <submittedName>
        <fullName evidence="2">Uncharacterized protein</fullName>
    </submittedName>
</protein>
<accession>A0A6H5HBX5</accession>
<evidence type="ECO:0000313" key="2">
    <source>
        <dbReference type="EMBL" id="CAB0014200.1"/>
    </source>
</evidence>
<sequence length="100" mass="11103">SGANAGQRVAFRSKDQVRSGGLALLRKDRPLHLRSFCPFGSPLCSSAEDQWKEVIAFGSFLCFLAAFRGRIWAALARFLEPDDPNDQTSELDFATIRGRL</sequence>
<feature type="non-terminal residue" evidence="2">
    <location>
        <position position="1"/>
    </location>
</feature>
<reference evidence="2 3" key="1">
    <citation type="submission" date="2020-02" db="EMBL/GenBank/DDBJ databases">
        <authorList>
            <person name="Ferguson B K."/>
        </authorList>
    </citation>
    <scope>NUCLEOTIDE SEQUENCE [LARGE SCALE GENOMIC DNA]</scope>
</reference>
<gene>
    <name evidence="1" type="ORF">NTEN_LOCUS12096</name>
    <name evidence="2" type="ORF">NTEN_LOCUS18660</name>
</gene>
<evidence type="ECO:0000313" key="1">
    <source>
        <dbReference type="EMBL" id="CAB0006619.1"/>
    </source>
</evidence>
<name>A0A6H5HBX5_9HEMI</name>
<dbReference type="EMBL" id="CADCXU010027450">
    <property type="protein sequence ID" value="CAB0014200.1"/>
    <property type="molecule type" value="Genomic_DNA"/>
</dbReference>
<dbReference type="EMBL" id="CADCXU010018018">
    <property type="protein sequence ID" value="CAB0006619.1"/>
    <property type="molecule type" value="Genomic_DNA"/>
</dbReference>